<keyword evidence="2" id="KW-1185">Reference proteome</keyword>
<accession>A0ABN5VR72</accession>
<dbReference type="Proteomes" id="UP001321542">
    <property type="component" value="Chromosome"/>
</dbReference>
<name>A0ABN5VR72_9ACTN</name>
<sequence length="61" mass="6897">MPFDFAAATSLVHRIHHPDPTWWNDLPKITAPTLVIDDASAGYTPRRDWPKPLVSSLMVGW</sequence>
<proteinExistence type="predicted"/>
<protein>
    <submittedName>
        <fullName evidence="1">Uncharacterized protein</fullName>
    </submittedName>
</protein>
<gene>
    <name evidence="1" type="ORF">SGFS_063390</name>
</gene>
<dbReference type="RefSeq" id="WP_286255181.1">
    <property type="nucleotide sequence ID" value="NZ_AP018448.1"/>
</dbReference>
<reference evidence="1 2" key="1">
    <citation type="journal article" date="2010" name="ChemBioChem">
        <title>Cloning and characterization of the biosynthetic gene cluster of 16-membered macrolide antibiotic FD-891: involvement of a dual functional cytochrome P450 monooxygenase catalyzing epoxidation and hydroxylation.</title>
        <authorList>
            <person name="Kudo F."/>
            <person name="Motegi A."/>
            <person name="Mizoue K."/>
            <person name="Eguchi T."/>
        </authorList>
    </citation>
    <scope>NUCLEOTIDE SEQUENCE [LARGE SCALE GENOMIC DNA]</scope>
    <source>
        <strain evidence="1 2">A-8890</strain>
    </source>
</reference>
<reference evidence="1 2" key="2">
    <citation type="journal article" date="2023" name="ChemBioChem">
        <title>Acyltransferase Domain Exchange between Two Independent Type I Polyketide Synthases in the Same Producer Strain of Macrolide Antibiotics.</title>
        <authorList>
            <person name="Kudo F."/>
            <person name="Kishikawa K."/>
            <person name="Tsuboi K."/>
            <person name="Kido T."/>
            <person name="Usui T."/>
            <person name="Hashimoto J."/>
            <person name="Shin-Ya K."/>
            <person name="Miyanaga A."/>
            <person name="Eguchi T."/>
        </authorList>
    </citation>
    <scope>NUCLEOTIDE SEQUENCE [LARGE SCALE GENOMIC DNA]</scope>
    <source>
        <strain evidence="1 2">A-8890</strain>
    </source>
</reference>
<evidence type="ECO:0000313" key="2">
    <source>
        <dbReference type="Proteomes" id="UP001321542"/>
    </source>
</evidence>
<organism evidence="1 2">
    <name type="scientific">Streptomyces graminofaciens</name>
    <dbReference type="NCBI Taxonomy" id="68212"/>
    <lineage>
        <taxon>Bacteria</taxon>
        <taxon>Bacillati</taxon>
        <taxon>Actinomycetota</taxon>
        <taxon>Actinomycetes</taxon>
        <taxon>Kitasatosporales</taxon>
        <taxon>Streptomycetaceae</taxon>
        <taxon>Streptomyces</taxon>
    </lineage>
</organism>
<evidence type="ECO:0000313" key="1">
    <source>
        <dbReference type="EMBL" id="BBC35045.1"/>
    </source>
</evidence>
<dbReference type="EMBL" id="AP018448">
    <property type="protein sequence ID" value="BBC35045.1"/>
    <property type="molecule type" value="Genomic_DNA"/>
</dbReference>